<dbReference type="InterPro" id="IPR029044">
    <property type="entry name" value="Nucleotide-diphossugar_trans"/>
</dbReference>
<feature type="transmembrane region" description="Helical" evidence="1">
    <location>
        <begin position="268"/>
        <end position="287"/>
    </location>
</feature>
<comment type="caution">
    <text evidence="2">The sequence shown here is derived from an EMBL/GenBank/DDBJ whole genome shotgun (WGS) entry which is preliminary data.</text>
</comment>
<dbReference type="Gene3D" id="3.90.550.10">
    <property type="entry name" value="Spore Coat Polysaccharide Biosynthesis Protein SpsA, Chain A"/>
    <property type="match status" value="1"/>
</dbReference>
<keyword evidence="1" id="KW-0472">Membrane</keyword>
<dbReference type="InterPro" id="IPR050834">
    <property type="entry name" value="Glycosyltransf_2"/>
</dbReference>
<accession>A0A0F9ZMS0</accession>
<sequence>MTSEKMKVSVCVTTKNEREETIKKLFDALNNQTLKPNEIIIIDAKDYDNCSRSIGRNIAIKKAKNEIIALTDVGCLPKKDWLEKLTKPFQQKNIDVVAGFYNMTYKNNLQKSMRKFLGVLPSKFNKQSLLLRSKNFLPSARSMAFTKSIWKKAGGFPEKLSGTAEDTLFNVNLIKAGVKFVTAKNAIVEWGMPETISNFQLAIFNYAEGDGQAGIWWHPTKRFQSHNIKISLIYLRYLLAFIFLAFGYYGTLGVFTGIYMLYAFGKAGLWGLILQPVSDIAVMAGFIRGIMTSK</sequence>
<dbReference type="STRING" id="1618566.UR35_C0001G0165"/>
<evidence type="ECO:0008006" key="4">
    <source>
        <dbReference type="Google" id="ProtNLM"/>
    </source>
</evidence>
<dbReference type="PANTHER" id="PTHR43685">
    <property type="entry name" value="GLYCOSYLTRANSFERASE"/>
    <property type="match status" value="1"/>
</dbReference>
<reference evidence="2 3" key="1">
    <citation type="journal article" date="2015" name="Nature">
        <title>rRNA introns, odd ribosomes, and small enigmatic genomes across a large radiation of phyla.</title>
        <authorList>
            <person name="Brown C.T."/>
            <person name="Hug L.A."/>
            <person name="Thomas B.C."/>
            <person name="Sharon I."/>
            <person name="Castelle C.J."/>
            <person name="Singh A."/>
            <person name="Wilkins M.J."/>
            <person name="Williams K.H."/>
            <person name="Banfield J.F."/>
        </authorList>
    </citation>
    <scope>NUCLEOTIDE SEQUENCE [LARGE SCALE GENOMIC DNA]</scope>
</reference>
<feature type="transmembrane region" description="Helical" evidence="1">
    <location>
        <begin position="237"/>
        <end position="262"/>
    </location>
</feature>
<organism evidence="2 3">
    <name type="scientific">Candidatus Woesebacteria bacterium GW2011_GWB1_33_22</name>
    <dbReference type="NCBI Taxonomy" id="1618566"/>
    <lineage>
        <taxon>Bacteria</taxon>
        <taxon>Candidatus Woeseibacteriota</taxon>
    </lineage>
</organism>
<keyword evidence="1" id="KW-0812">Transmembrane</keyword>
<gene>
    <name evidence="2" type="ORF">UR35_C0001G0165</name>
</gene>
<dbReference type="AlphaFoldDB" id="A0A0F9ZMS0"/>
<evidence type="ECO:0000313" key="3">
    <source>
        <dbReference type="Proteomes" id="UP000034778"/>
    </source>
</evidence>
<name>A0A0F9ZMS0_9BACT</name>
<keyword evidence="1" id="KW-1133">Transmembrane helix</keyword>
<evidence type="ECO:0000256" key="1">
    <source>
        <dbReference type="SAM" id="Phobius"/>
    </source>
</evidence>
<dbReference type="Pfam" id="PF13641">
    <property type="entry name" value="Glyco_tranf_2_3"/>
    <property type="match status" value="1"/>
</dbReference>
<proteinExistence type="predicted"/>
<protein>
    <recommendedName>
        <fullName evidence="4">Glycosyltransferase 2-like domain-containing protein</fullName>
    </recommendedName>
</protein>
<dbReference type="PANTHER" id="PTHR43685:SF3">
    <property type="entry name" value="SLR2126 PROTEIN"/>
    <property type="match status" value="1"/>
</dbReference>
<dbReference type="EMBL" id="LBOW01000001">
    <property type="protein sequence ID" value="KKP45568.1"/>
    <property type="molecule type" value="Genomic_DNA"/>
</dbReference>
<dbReference type="SUPFAM" id="SSF53448">
    <property type="entry name" value="Nucleotide-diphospho-sugar transferases"/>
    <property type="match status" value="1"/>
</dbReference>
<evidence type="ECO:0000313" key="2">
    <source>
        <dbReference type="EMBL" id="KKP45568.1"/>
    </source>
</evidence>
<dbReference type="Proteomes" id="UP000034778">
    <property type="component" value="Unassembled WGS sequence"/>
</dbReference>